<organism evidence="1 2">
    <name type="scientific">Agrocybe chaxingu</name>
    <dbReference type="NCBI Taxonomy" id="84603"/>
    <lineage>
        <taxon>Eukaryota</taxon>
        <taxon>Fungi</taxon>
        <taxon>Dikarya</taxon>
        <taxon>Basidiomycota</taxon>
        <taxon>Agaricomycotina</taxon>
        <taxon>Agaricomycetes</taxon>
        <taxon>Agaricomycetidae</taxon>
        <taxon>Agaricales</taxon>
        <taxon>Agaricineae</taxon>
        <taxon>Strophariaceae</taxon>
        <taxon>Agrocybe</taxon>
    </lineage>
</organism>
<proteinExistence type="predicted"/>
<comment type="caution">
    <text evidence="1">The sequence shown here is derived from an EMBL/GenBank/DDBJ whole genome shotgun (WGS) entry which is preliminary data.</text>
</comment>
<dbReference type="OrthoDB" id="2730545at2759"/>
<evidence type="ECO:0000313" key="2">
    <source>
        <dbReference type="Proteomes" id="UP001148786"/>
    </source>
</evidence>
<accession>A0A9W8MZM6</accession>
<protein>
    <submittedName>
        <fullName evidence="1">Uncharacterized protein</fullName>
    </submittedName>
</protein>
<gene>
    <name evidence="1" type="ORF">NLJ89_g1657</name>
</gene>
<keyword evidence="2" id="KW-1185">Reference proteome</keyword>
<dbReference type="Proteomes" id="UP001148786">
    <property type="component" value="Unassembled WGS sequence"/>
</dbReference>
<dbReference type="EMBL" id="JANKHO010000089">
    <property type="protein sequence ID" value="KAJ3515595.1"/>
    <property type="molecule type" value="Genomic_DNA"/>
</dbReference>
<name>A0A9W8MZM6_9AGAR</name>
<sequence>MLHFYNKPPVSAAEIHGRLGPARVLESSGIPFVIFGEDALAFVHFVPTVLFDLTILVPCDLVQAAVEHLQKELPQYQVTQERSYQLLNNDVCALPRAMRLRDGAIEKPNLSPEAILIVPQSHFHFDVRDETRSRGLIPPFDSSDSRIRFPTMPAFLDAIIDTMFEPVDGVNHLEFRTSYLSVFLSYLVLYNVRDEDGATDPDTEELLPAAKALLEGLKPGNIAYLDTFMRTGSTRMTPELRAARERHRVSRGIVFPNLLKIG</sequence>
<dbReference type="AlphaFoldDB" id="A0A9W8MZM6"/>
<evidence type="ECO:0000313" key="1">
    <source>
        <dbReference type="EMBL" id="KAJ3515595.1"/>
    </source>
</evidence>
<reference evidence="1" key="1">
    <citation type="submission" date="2022-07" db="EMBL/GenBank/DDBJ databases">
        <title>Genome Sequence of Agrocybe chaxingu.</title>
        <authorList>
            <person name="Buettner E."/>
        </authorList>
    </citation>
    <scope>NUCLEOTIDE SEQUENCE</scope>
    <source>
        <strain evidence="1">MP-N11</strain>
    </source>
</reference>